<evidence type="ECO:0000313" key="1">
    <source>
        <dbReference type="EMBL" id="GMN26491.1"/>
    </source>
</evidence>
<organism evidence="1 2">
    <name type="scientific">Ficus carica</name>
    <name type="common">Common fig</name>
    <dbReference type="NCBI Taxonomy" id="3494"/>
    <lineage>
        <taxon>Eukaryota</taxon>
        <taxon>Viridiplantae</taxon>
        <taxon>Streptophyta</taxon>
        <taxon>Embryophyta</taxon>
        <taxon>Tracheophyta</taxon>
        <taxon>Spermatophyta</taxon>
        <taxon>Magnoliopsida</taxon>
        <taxon>eudicotyledons</taxon>
        <taxon>Gunneridae</taxon>
        <taxon>Pentapetalae</taxon>
        <taxon>rosids</taxon>
        <taxon>fabids</taxon>
        <taxon>Rosales</taxon>
        <taxon>Moraceae</taxon>
        <taxon>Ficeae</taxon>
        <taxon>Ficus</taxon>
    </lineage>
</organism>
<name>A0AA87ZFB3_FICCA</name>
<comment type="caution">
    <text evidence="1">The sequence shown here is derived from an EMBL/GenBank/DDBJ whole genome shotgun (WGS) entry which is preliminary data.</text>
</comment>
<gene>
    <name evidence="1" type="ORF">TIFTF001_001323</name>
</gene>
<dbReference type="AlphaFoldDB" id="A0AA87ZFB3"/>
<sequence>MPAGRVQNYNILLVVEDYSRSVAFPFSVAWKMANGKWQMANGKWLRALAWTERKRNVFVSVGLGTNRGHVSRR</sequence>
<proteinExistence type="predicted"/>
<keyword evidence="2" id="KW-1185">Reference proteome</keyword>
<evidence type="ECO:0000313" key="2">
    <source>
        <dbReference type="Proteomes" id="UP001187192"/>
    </source>
</evidence>
<protein>
    <submittedName>
        <fullName evidence="1">Uncharacterized protein</fullName>
    </submittedName>
</protein>
<accession>A0AA87ZFB3</accession>
<dbReference type="EMBL" id="BTGU01000001">
    <property type="protein sequence ID" value="GMN26491.1"/>
    <property type="molecule type" value="Genomic_DNA"/>
</dbReference>
<reference evidence="1" key="1">
    <citation type="submission" date="2023-07" db="EMBL/GenBank/DDBJ databases">
        <title>draft genome sequence of fig (Ficus carica).</title>
        <authorList>
            <person name="Takahashi T."/>
            <person name="Nishimura K."/>
        </authorList>
    </citation>
    <scope>NUCLEOTIDE SEQUENCE</scope>
</reference>
<dbReference type="Proteomes" id="UP001187192">
    <property type="component" value="Unassembled WGS sequence"/>
</dbReference>